<name>A0A3B0S4N5_9ZZZZ</name>
<dbReference type="GO" id="GO:0042276">
    <property type="term" value="P:error-prone translesion synthesis"/>
    <property type="evidence" value="ECO:0007669"/>
    <property type="project" value="TreeGrafter"/>
</dbReference>
<dbReference type="EMBL" id="UOED01000067">
    <property type="protein sequence ID" value="VAV91363.1"/>
    <property type="molecule type" value="Genomic_DNA"/>
</dbReference>
<dbReference type="Gene3D" id="1.10.150.20">
    <property type="entry name" value="5' to 3' exonuclease, C-terminal subdomain"/>
    <property type="match status" value="1"/>
</dbReference>
<dbReference type="GO" id="GO:0006281">
    <property type="term" value="P:DNA repair"/>
    <property type="evidence" value="ECO:0007669"/>
    <property type="project" value="InterPro"/>
</dbReference>
<dbReference type="SUPFAM" id="SSF56672">
    <property type="entry name" value="DNA/RNA polymerases"/>
    <property type="match status" value="1"/>
</dbReference>
<dbReference type="InterPro" id="IPR017961">
    <property type="entry name" value="DNA_pol_Y-fam_little_finger"/>
</dbReference>
<proteinExistence type="predicted"/>
<dbReference type="InterPro" id="IPR043502">
    <property type="entry name" value="DNA/RNA_pol_sf"/>
</dbReference>
<organism evidence="2">
    <name type="scientific">hydrothermal vent metagenome</name>
    <dbReference type="NCBI Taxonomy" id="652676"/>
    <lineage>
        <taxon>unclassified sequences</taxon>
        <taxon>metagenomes</taxon>
        <taxon>ecological metagenomes</taxon>
    </lineage>
</organism>
<reference evidence="2" key="1">
    <citation type="submission" date="2018-06" db="EMBL/GenBank/DDBJ databases">
        <authorList>
            <person name="Zhirakovskaya E."/>
        </authorList>
    </citation>
    <scope>NUCLEOTIDE SEQUENCE</scope>
</reference>
<dbReference type="InterPro" id="IPR043128">
    <property type="entry name" value="Rev_trsase/Diguanyl_cyclase"/>
</dbReference>
<dbReference type="Gene3D" id="3.40.1170.60">
    <property type="match status" value="1"/>
</dbReference>
<dbReference type="AlphaFoldDB" id="A0A3B0S4N5"/>
<dbReference type="GO" id="GO:0003684">
    <property type="term" value="F:damaged DNA binding"/>
    <property type="evidence" value="ECO:0007669"/>
    <property type="project" value="InterPro"/>
</dbReference>
<dbReference type="PANTHER" id="PTHR11076:SF34">
    <property type="entry name" value="PROTEIN UMUC"/>
    <property type="match status" value="1"/>
</dbReference>
<dbReference type="GO" id="GO:0003887">
    <property type="term" value="F:DNA-directed DNA polymerase activity"/>
    <property type="evidence" value="ECO:0007669"/>
    <property type="project" value="UniProtKB-EC"/>
</dbReference>
<evidence type="ECO:0000313" key="2">
    <source>
        <dbReference type="EMBL" id="VAV91363.1"/>
    </source>
</evidence>
<dbReference type="InterPro" id="IPR050116">
    <property type="entry name" value="DNA_polymerase-Y"/>
</dbReference>
<accession>A0A3B0S4N5</accession>
<dbReference type="PANTHER" id="PTHR11076">
    <property type="entry name" value="DNA REPAIR POLYMERASE UMUC / TRANSFERASE FAMILY MEMBER"/>
    <property type="match status" value="1"/>
</dbReference>
<gene>
    <name evidence="2" type="ORF">MNBD_ALPHA02-2177</name>
</gene>
<dbReference type="InterPro" id="IPR001126">
    <property type="entry name" value="UmuC"/>
</dbReference>
<dbReference type="PROSITE" id="PS50173">
    <property type="entry name" value="UMUC"/>
    <property type="match status" value="1"/>
</dbReference>
<sequence length="429" mass="48671">MLNIPTSLRWLYIDLNSYFASVEQQLQPRLRNRPMVVVPTAGTDSTCAIAASYEAKALGIKTGTMIYEARRLCPALMIVPARHDKYVDFHHRIMAEVDRHIPVTKVCSIDEAACRLIGTEQVRENAIALARRIKQGITDNVGQCLRSSIGIAPNRFLSKVASNLQKPDGLTIVEGHELPERLLHLSLRDLPGIGRKMEQRLRTAGITSLQAFWNLEPKHARRIWHSVQGERFWYALHGIEVGEPPESKRHTVGHSHVLSPRMRPRHKARIVARRLTIKAVARLRRMGYTASFYNLYVRYDFHGPRELTRWQAHLKLPPAQDNATFLRALNSLWQAMPDSGNGNRIKQVSIALYGLVHENEIMPDMFAALDDPVARTQQKNVRLSKAMDLINGKYGLDTIVIGSLPEPMSHYTGSKIAFTRIPEKAEFHE</sequence>
<dbReference type="Pfam" id="PF11799">
    <property type="entry name" value="IMS_C"/>
    <property type="match status" value="1"/>
</dbReference>
<dbReference type="GO" id="GO:0009432">
    <property type="term" value="P:SOS response"/>
    <property type="evidence" value="ECO:0007669"/>
    <property type="project" value="TreeGrafter"/>
</dbReference>
<dbReference type="GO" id="GO:0005829">
    <property type="term" value="C:cytosol"/>
    <property type="evidence" value="ECO:0007669"/>
    <property type="project" value="TreeGrafter"/>
</dbReference>
<keyword evidence="2" id="KW-0808">Transferase</keyword>
<dbReference type="EC" id="2.7.7.7" evidence="2"/>
<keyword evidence="2" id="KW-0548">Nucleotidyltransferase</keyword>
<protein>
    <submittedName>
        <fullName evidence="2">DNA polymerase IV</fullName>
        <ecNumber evidence="2">2.7.7.7</ecNumber>
    </submittedName>
</protein>
<evidence type="ECO:0000259" key="1">
    <source>
        <dbReference type="PROSITE" id="PS50173"/>
    </source>
</evidence>
<feature type="domain" description="UmuC" evidence="1">
    <location>
        <begin position="10"/>
        <end position="194"/>
    </location>
</feature>
<dbReference type="Gene3D" id="3.30.70.270">
    <property type="match status" value="1"/>
</dbReference>
<dbReference type="Pfam" id="PF00817">
    <property type="entry name" value="IMS"/>
    <property type="match status" value="1"/>
</dbReference>
<dbReference type="CDD" id="cd00424">
    <property type="entry name" value="PolY"/>
    <property type="match status" value="1"/>
</dbReference>